<dbReference type="PRINTS" id="PR00385">
    <property type="entry name" value="P450"/>
</dbReference>
<dbReference type="RefSeq" id="XP_043181001.1">
    <property type="nucleotide sequence ID" value="XM_043325569.1"/>
</dbReference>
<gene>
    <name evidence="11" type="ORF">RhiXN_05753</name>
</gene>
<keyword evidence="7 9" id="KW-0408">Iron</keyword>
<comment type="cofactor">
    <cofactor evidence="1 9">
        <name>heme</name>
        <dbReference type="ChEBI" id="CHEBI:30413"/>
    </cofactor>
</comment>
<evidence type="ECO:0000313" key="12">
    <source>
        <dbReference type="Proteomes" id="UP000650533"/>
    </source>
</evidence>
<dbReference type="SUPFAM" id="SSF48264">
    <property type="entry name" value="Cytochrome P450"/>
    <property type="match status" value="1"/>
</dbReference>
<dbReference type="Pfam" id="PF00067">
    <property type="entry name" value="p450"/>
    <property type="match status" value="1"/>
</dbReference>
<reference evidence="11" key="1">
    <citation type="submission" date="2020-05" db="EMBL/GenBank/DDBJ databases">
        <title>Evolutionary and genomic comparisons of hybrid uninucleate and nonhybrid Rhizoctonia fungi.</title>
        <authorList>
            <person name="Li C."/>
            <person name="Chen X."/>
        </authorList>
    </citation>
    <scope>NUCLEOTIDE SEQUENCE</scope>
    <source>
        <strain evidence="11">AG-1 IA</strain>
    </source>
</reference>
<evidence type="ECO:0000256" key="10">
    <source>
        <dbReference type="RuleBase" id="RU000461"/>
    </source>
</evidence>
<keyword evidence="5 9" id="KW-0479">Metal-binding</keyword>
<dbReference type="PANTHER" id="PTHR46300:SF7">
    <property type="entry name" value="P450, PUTATIVE (EUROFUNG)-RELATED"/>
    <property type="match status" value="1"/>
</dbReference>
<dbReference type="Proteomes" id="UP000650533">
    <property type="component" value="Chromosome 6"/>
</dbReference>
<evidence type="ECO:0000256" key="8">
    <source>
        <dbReference type="ARBA" id="ARBA00023033"/>
    </source>
</evidence>
<protein>
    <submittedName>
        <fullName evidence="11">Cytochrome P450 family protein</fullName>
    </submittedName>
</protein>
<proteinExistence type="inferred from homology"/>
<dbReference type="AlphaFoldDB" id="A0A8H8NVN5"/>
<comment type="pathway">
    <text evidence="2">Secondary metabolite biosynthesis.</text>
</comment>
<keyword evidence="4 9" id="KW-0349">Heme</keyword>
<evidence type="ECO:0000256" key="4">
    <source>
        <dbReference type="ARBA" id="ARBA00022617"/>
    </source>
</evidence>
<organism evidence="11 12">
    <name type="scientific">Rhizoctonia solani</name>
    <dbReference type="NCBI Taxonomy" id="456999"/>
    <lineage>
        <taxon>Eukaryota</taxon>
        <taxon>Fungi</taxon>
        <taxon>Dikarya</taxon>
        <taxon>Basidiomycota</taxon>
        <taxon>Agaricomycotina</taxon>
        <taxon>Agaricomycetes</taxon>
        <taxon>Cantharellales</taxon>
        <taxon>Ceratobasidiaceae</taxon>
        <taxon>Rhizoctonia</taxon>
    </lineage>
</organism>
<dbReference type="GO" id="GO:0005506">
    <property type="term" value="F:iron ion binding"/>
    <property type="evidence" value="ECO:0007669"/>
    <property type="project" value="InterPro"/>
</dbReference>
<dbReference type="InterPro" id="IPR036396">
    <property type="entry name" value="Cyt_P450_sf"/>
</dbReference>
<dbReference type="GO" id="GO:0016705">
    <property type="term" value="F:oxidoreductase activity, acting on paired donors, with incorporation or reduction of molecular oxygen"/>
    <property type="evidence" value="ECO:0007669"/>
    <property type="project" value="InterPro"/>
</dbReference>
<evidence type="ECO:0000256" key="5">
    <source>
        <dbReference type="ARBA" id="ARBA00022723"/>
    </source>
</evidence>
<feature type="binding site" description="axial binding residue" evidence="9">
    <location>
        <position position="270"/>
    </location>
    <ligand>
        <name>heme</name>
        <dbReference type="ChEBI" id="CHEBI:30413"/>
    </ligand>
    <ligandPart>
        <name>Fe</name>
        <dbReference type="ChEBI" id="CHEBI:18248"/>
    </ligandPart>
</feature>
<evidence type="ECO:0000256" key="2">
    <source>
        <dbReference type="ARBA" id="ARBA00005179"/>
    </source>
</evidence>
<dbReference type="GO" id="GO:0020037">
    <property type="term" value="F:heme binding"/>
    <property type="evidence" value="ECO:0007669"/>
    <property type="project" value="InterPro"/>
</dbReference>
<evidence type="ECO:0000256" key="6">
    <source>
        <dbReference type="ARBA" id="ARBA00023002"/>
    </source>
</evidence>
<keyword evidence="6 10" id="KW-0560">Oxidoreductase</keyword>
<dbReference type="InterPro" id="IPR017972">
    <property type="entry name" value="Cyt_P450_CS"/>
</dbReference>
<evidence type="ECO:0000256" key="3">
    <source>
        <dbReference type="ARBA" id="ARBA00010617"/>
    </source>
</evidence>
<name>A0A8H8NVN5_9AGAM</name>
<dbReference type="EMBL" id="CP059663">
    <property type="protein sequence ID" value="QRW20764.1"/>
    <property type="molecule type" value="Genomic_DNA"/>
</dbReference>
<dbReference type="PANTHER" id="PTHR46300">
    <property type="entry name" value="P450, PUTATIVE (EUROFUNG)-RELATED-RELATED"/>
    <property type="match status" value="1"/>
</dbReference>
<evidence type="ECO:0000256" key="1">
    <source>
        <dbReference type="ARBA" id="ARBA00001971"/>
    </source>
</evidence>
<dbReference type="PROSITE" id="PS00086">
    <property type="entry name" value="CYTOCHROME_P450"/>
    <property type="match status" value="1"/>
</dbReference>
<dbReference type="KEGG" id="rsx:RhiXN_05753"/>
<accession>A0A8H8NVN5</accession>
<evidence type="ECO:0000313" key="11">
    <source>
        <dbReference type="EMBL" id="QRW20764.1"/>
    </source>
</evidence>
<dbReference type="PRINTS" id="PR00463">
    <property type="entry name" value="EP450I"/>
</dbReference>
<comment type="similarity">
    <text evidence="3 10">Belongs to the cytochrome P450 family.</text>
</comment>
<dbReference type="InterPro" id="IPR050364">
    <property type="entry name" value="Cytochrome_P450_fung"/>
</dbReference>
<dbReference type="GeneID" id="67028032"/>
<evidence type="ECO:0000256" key="9">
    <source>
        <dbReference type="PIRSR" id="PIRSR602401-1"/>
    </source>
</evidence>
<sequence length="344" mass="38660">MLRSTYGYCPKDDQDLIYVNALQTSINLLDAVMISNFWVNAFPILASVPDWVPGTGWKRTAREWREQKVKAINTPYEWTKQQNSNCLIQGYVQAKGDFEHSFLGCLLDDNESTGESCTAKQEKELKELCYTLFVGGTDTTGTALLSFVAAMVAHPEAQIKAQAKIDSVIGYATRLPTLADAGQLPYVQQLILEVIRWLPVAPTGGPPHQCSQDDVYRGYDIQKGTIVTVNLWALSRDETVYNNPEVFDPERFADSNVTALPNFGWGRRKCPGNHFAEASLFLFISSMLTTFTFSRKVDPDGREVTPKIEGDYNNLALILKPFEFELSPRSEEHKQLVIDNMPKD</sequence>
<keyword evidence="8 10" id="KW-0503">Monooxygenase</keyword>
<dbReference type="InterPro" id="IPR001128">
    <property type="entry name" value="Cyt_P450"/>
</dbReference>
<evidence type="ECO:0000256" key="7">
    <source>
        <dbReference type="ARBA" id="ARBA00023004"/>
    </source>
</evidence>
<dbReference type="Gene3D" id="1.10.630.10">
    <property type="entry name" value="Cytochrome P450"/>
    <property type="match status" value="1"/>
</dbReference>
<dbReference type="InterPro" id="IPR002401">
    <property type="entry name" value="Cyt_P450_E_grp-I"/>
</dbReference>
<dbReference type="GO" id="GO:0004497">
    <property type="term" value="F:monooxygenase activity"/>
    <property type="evidence" value="ECO:0007669"/>
    <property type="project" value="UniProtKB-KW"/>
</dbReference>